<proteinExistence type="predicted"/>
<accession>A0A179F1V2</accession>
<dbReference type="KEGG" id="pchm:VFPPC_16876"/>
<protein>
    <submittedName>
        <fullName evidence="1">Uncharacterized protein</fullName>
    </submittedName>
</protein>
<organism evidence="1 2">
    <name type="scientific">Pochonia chlamydosporia 170</name>
    <dbReference type="NCBI Taxonomy" id="1380566"/>
    <lineage>
        <taxon>Eukaryota</taxon>
        <taxon>Fungi</taxon>
        <taxon>Dikarya</taxon>
        <taxon>Ascomycota</taxon>
        <taxon>Pezizomycotina</taxon>
        <taxon>Sordariomycetes</taxon>
        <taxon>Hypocreomycetidae</taxon>
        <taxon>Hypocreales</taxon>
        <taxon>Clavicipitaceae</taxon>
        <taxon>Pochonia</taxon>
    </lineage>
</organism>
<keyword evidence="2" id="KW-1185">Reference proteome</keyword>
<dbReference type="RefSeq" id="XP_018137458.1">
    <property type="nucleotide sequence ID" value="XM_018294629.1"/>
</dbReference>
<dbReference type="AlphaFoldDB" id="A0A179F1V2"/>
<name>A0A179F1V2_METCM</name>
<sequence length="87" mass="9796">MPRREEHCLKTSLTHMDVGKMTSVKMWLSPYISSFVNQKEQTLISYSVETRSTQGGFCLGLEAAGDWLQRAEGCQRDLGESINRAAK</sequence>
<dbReference type="GeneID" id="28858623"/>
<comment type="caution">
    <text evidence="1">The sequence shown here is derived from an EMBL/GenBank/DDBJ whole genome shotgun (WGS) entry which is preliminary data.</text>
</comment>
<evidence type="ECO:0000313" key="1">
    <source>
        <dbReference type="EMBL" id="OAQ59434.1"/>
    </source>
</evidence>
<evidence type="ECO:0000313" key="2">
    <source>
        <dbReference type="Proteomes" id="UP000078397"/>
    </source>
</evidence>
<gene>
    <name evidence="1" type="ORF">VFPPC_16876</name>
</gene>
<dbReference type="EMBL" id="LSBJ02000011">
    <property type="protein sequence ID" value="OAQ59434.1"/>
    <property type="molecule type" value="Genomic_DNA"/>
</dbReference>
<reference evidence="1 2" key="1">
    <citation type="journal article" date="2016" name="PLoS Pathog.">
        <title>Biosynthesis of antibiotic leucinostatins in bio-control fungus Purpureocillium lilacinum and their inhibition on phytophthora revealed by genome mining.</title>
        <authorList>
            <person name="Wang G."/>
            <person name="Liu Z."/>
            <person name="Lin R."/>
            <person name="Li E."/>
            <person name="Mao Z."/>
            <person name="Ling J."/>
            <person name="Yang Y."/>
            <person name="Yin W.B."/>
            <person name="Xie B."/>
        </authorList>
    </citation>
    <scope>NUCLEOTIDE SEQUENCE [LARGE SCALE GENOMIC DNA]</scope>
    <source>
        <strain evidence="1">170</strain>
    </source>
</reference>
<dbReference type="Proteomes" id="UP000078397">
    <property type="component" value="Unassembled WGS sequence"/>
</dbReference>